<keyword evidence="3" id="KW-1185">Reference proteome</keyword>
<dbReference type="Proteomes" id="UP001597414">
    <property type="component" value="Unassembled WGS sequence"/>
</dbReference>
<dbReference type="EMBL" id="JBHUIV010000010">
    <property type="protein sequence ID" value="MFD2200761.1"/>
    <property type="molecule type" value="Genomic_DNA"/>
</dbReference>
<name>A0ABW5B7Q9_9BACT</name>
<comment type="caution">
    <text evidence="2">The sequence shown here is derived from an EMBL/GenBank/DDBJ whole genome shotgun (WGS) entry which is preliminary data.</text>
</comment>
<evidence type="ECO:0000256" key="1">
    <source>
        <dbReference type="SAM" id="SignalP"/>
    </source>
</evidence>
<protein>
    <recommendedName>
        <fullName evidence="4">Outer membrane protein beta-barrel domain-containing protein</fullName>
    </recommendedName>
</protein>
<evidence type="ECO:0000313" key="3">
    <source>
        <dbReference type="Proteomes" id="UP001597414"/>
    </source>
</evidence>
<feature type="chain" id="PRO_5046244060" description="Outer membrane protein beta-barrel domain-containing protein" evidence="1">
    <location>
        <begin position="23"/>
        <end position="237"/>
    </location>
</feature>
<evidence type="ECO:0000313" key="2">
    <source>
        <dbReference type="EMBL" id="MFD2200761.1"/>
    </source>
</evidence>
<gene>
    <name evidence="2" type="ORF">ACFSKV_04235</name>
</gene>
<keyword evidence="1" id="KW-0732">Signal</keyword>
<accession>A0ABW5B7Q9</accession>
<evidence type="ECO:0008006" key="4">
    <source>
        <dbReference type="Google" id="ProtNLM"/>
    </source>
</evidence>
<feature type="signal peptide" evidence="1">
    <location>
        <begin position="1"/>
        <end position="22"/>
    </location>
</feature>
<proteinExistence type="predicted"/>
<reference evidence="3" key="1">
    <citation type="journal article" date="2019" name="Int. J. Syst. Evol. Microbiol.">
        <title>The Global Catalogue of Microorganisms (GCM) 10K type strain sequencing project: providing services to taxonomists for standard genome sequencing and annotation.</title>
        <authorList>
            <consortium name="The Broad Institute Genomics Platform"/>
            <consortium name="The Broad Institute Genome Sequencing Center for Infectious Disease"/>
            <person name="Wu L."/>
            <person name="Ma J."/>
        </authorList>
    </citation>
    <scope>NUCLEOTIDE SEQUENCE [LARGE SCALE GENOMIC DNA]</scope>
    <source>
        <strain evidence="3">KCTC 19812</strain>
    </source>
</reference>
<dbReference type="RefSeq" id="WP_380800615.1">
    <property type="nucleotide sequence ID" value="NZ_JBHUIV010000010.1"/>
</dbReference>
<sequence length="237" mass="26479">MNMLMRVLWLCLLVFAAHPLFSQQSKSESDGVSITKGTWFSSLSLSASQKRAENDRQLFATYLNDDRRSFSIRLDPGYAIKDNLGIGLGLLYGSTKEISTQQASDGTISDVWLAERQMAFRPYIKNFIPLGTSNRFYIIVPTEIQIGYGSQVKEVTTNQILTRTFSNSVYYGLEMRPGMLVFVQRNFGFEVNVGAFGLSNSVTRGTATNLPDSKVVSNDLSLKINLFELSLGFSVYL</sequence>
<organism evidence="2 3">
    <name type="scientific">Shivajiella indica</name>
    <dbReference type="NCBI Taxonomy" id="872115"/>
    <lineage>
        <taxon>Bacteria</taxon>
        <taxon>Pseudomonadati</taxon>
        <taxon>Bacteroidota</taxon>
        <taxon>Cytophagia</taxon>
        <taxon>Cytophagales</taxon>
        <taxon>Cyclobacteriaceae</taxon>
        <taxon>Shivajiella</taxon>
    </lineage>
</organism>